<dbReference type="EMBL" id="BKCJ010001377">
    <property type="protein sequence ID" value="GEU40988.1"/>
    <property type="molecule type" value="Genomic_DNA"/>
</dbReference>
<gene>
    <name evidence="1" type="ORF">Tci_012966</name>
</gene>
<organism evidence="1">
    <name type="scientific">Tanacetum cinerariifolium</name>
    <name type="common">Dalmatian daisy</name>
    <name type="synonym">Chrysanthemum cinerariifolium</name>
    <dbReference type="NCBI Taxonomy" id="118510"/>
    <lineage>
        <taxon>Eukaryota</taxon>
        <taxon>Viridiplantae</taxon>
        <taxon>Streptophyta</taxon>
        <taxon>Embryophyta</taxon>
        <taxon>Tracheophyta</taxon>
        <taxon>Spermatophyta</taxon>
        <taxon>Magnoliopsida</taxon>
        <taxon>eudicotyledons</taxon>
        <taxon>Gunneridae</taxon>
        <taxon>Pentapetalae</taxon>
        <taxon>asterids</taxon>
        <taxon>campanulids</taxon>
        <taxon>Asterales</taxon>
        <taxon>Asteraceae</taxon>
        <taxon>Asteroideae</taxon>
        <taxon>Anthemideae</taxon>
        <taxon>Anthemidinae</taxon>
        <taxon>Tanacetum</taxon>
    </lineage>
</organism>
<protein>
    <submittedName>
        <fullName evidence="1">MAK10-like protein</fullName>
    </submittedName>
</protein>
<sequence length="416" mass="47763">MGDTNPICTLKDYPKPSHKGYKNTIELPVGNNVVPLRSDTIRLVKNGCSFHGLRSEDTNQHLKDFLKLVDSLDLDGSITTWEDLTTRFLAQFFPSKRTAKHRNDILINAKESWALLEDLALYDNESWKDPRDFAKLVKAISLPQDVLSTSDRRVIDLENQVQRLMEAHLAPMQPNQVNKIAFSCEICSGPDDTQYCMENLEQAFVDYASSHTNEVREDDGDMMFIEIVKKNDDSRKEEPEAGGLEVEYFDIFPTRSELAYHKYLTKLDPNENSDRGVSNLTRKIKGMHVFLGNFTYVTDFMIIEDISSIIDLRLSQVVIGKPFIEISNMTHDPPEGVVRFTNGTDEIAYKIPHKIEHYNSLSDLEKEHTKSVYLRNEEDKKRGVEYVMNKILGFYKECLELGPEYLTRTDDEGEVT</sequence>
<proteinExistence type="predicted"/>
<reference evidence="1" key="1">
    <citation type="journal article" date="2019" name="Sci. Rep.">
        <title>Draft genome of Tanacetum cinerariifolium, the natural source of mosquito coil.</title>
        <authorList>
            <person name="Yamashiro T."/>
            <person name="Shiraishi A."/>
            <person name="Satake H."/>
            <person name="Nakayama K."/>
        </authorList>
    </citation>
    <scope>NUCLEOTIDE SEQUENCE</scope>
</reference>
<evidence type="ECO:0000313" key="1">
    <source>
        <dbReference type="EMBL" id="GEU40988.1"/>
    </source>
</evidence>
<dbReference type="AlphaFoldDB" id="A0A6L2JV40"/>
<comment type="caution">
    <text evidence="1">The sequence shown here is derived from an EMBL/GenBank/DDBJ whole genome shotgun (WGS) entry which is preliminary data.</text>
</comment>
<accession>A0A6L2JV40</accession>
<name>A0A6L2JV40_TANCI</name>